<evidence type="ECO:0000313" key="1">
    <source>
        <dbReference type="EMBL" id="KZS08390.1"/>
    </source>
</evidence>
<evidence type="ECO:0000313" key="2">
    <source>
        <dbReference type="Proteomes" id="UP000076858"/>
    </source>
</evidence>
<dbReference type="Proteomes" id="UP000076858">
    <property type="component" value="Unassembled WGS sequence"/>
</dbReference>
<protein>
    <submittedName>
        <fullName evidence="1">Uncharacterized protein</fullName>
    </submittedName>
</protein>
<comment type="caution">
    <text evidence="1">The sequence shown here is derived from an EMBL/GenBank/DDBJ whole genome shotgun (WGS) entry which is preliminary data.</text>
</comment>
<gene>
    <name evidence="1" type="ORF">APZ42_027699</name>
</gene>
<name>A0A0P5U9A2_9CRUS</name>
<sequence>MRRSFETACRNALKNPVRKRHDSSVNCAQGAAPTQNGLYTKTAFECVNNFLFECYHRARLTFSNSR</sequence>
<proteinExistence type="predicted"/>
<accession>A0A0P5U9A2</accession>
<reference evidence="1 2" key="1">
    <citation type="submission" date="2016-03" db="EMBL/GenBank/DDBJ databases">
        <title>EvidentialGene: Evidence-directed Construction of Genes on Genomes.</title>
        <authorList>
            <person name="Gilbert D.G."/>
            <person name="Choi J.-H."/>
            <person name="Mockaitis K."/>
            <person name="Colbourne J."/>
            <person name="Pfrender M."/>
        </authorList>
    </citation>
    <scope>NUCLEOTIDE SEQUENCE [LARGE SCALE GENOMIC DNA]</scope>
    <source>
        <strain evidence="1 2">Xinb3</strain>
        <tissue evidence="1">Complete organism</tissue>
    </source>
</reference>
<dbReference type="EMBL" id="LRGB01002227">
    <property type="protein sequence ID" value="KZS08390.1"/>
    <property type="molecule type" value="Genomic_DNA"/>
</dbReference>
<keyword evidence="2" id="KW-1185">Reference proteome</keyword>
<organism evidence="1 2">
    <name type="scientific">Daphnia magna</name>
    <dbReference type="NCBI Taxonomy" id="35525"/>
    <lineage>
        <taxon>Eukaryota</taxon>
        <taxon>Metazoa</taxon>
        <taxon>Ecdysozoa</taxon>
        <taxon>Arthropoda</taxon>
        <taxon>Crustacea</taxon>
        <taxon>Branchiopoda</taxon>
        <taxon>Diplostraca</taxon>
        <taxon>Cladocera</taxon>
        <taxon>Anomopoda</taxon>
        <taxon>Daphniidae</taxon>
        <taxon>Daphnia</taxon>
    </lineage>
</organism>
<dbReference type="AlphaFoldDB" id="A0A0P5U9A2"/>